<dbReference type="GeneID" id="36579521"/>
<dbReference type="OrthoDB" id="3598765at2759"/>
<keyword evidence="2" id="KW-1185">Reference proteome</keyword>
<dbReference type="InParanoid" id="A0A2J6SHV2"/>
<gene>
    <name evidence="1" type="ORF">K444DRAFT_266179</name>
</gene>
<evidence type="ECO:0000313" key="2">
    <source>
        <dbReference type="Proteomes" id="UP000235371"/>
    </source>
</evidence>
<name>A0A2J6SHV2_9HELO</name>
<dbReference type="RefSeq" id="XP_024727245.1">
    <property type="nucleotide sequence ID" value="XM_024871439.1"/>
</dbReference>
<accession>A0A2J6SHV2</accession>
<organism evidence="1 2">
    <name type="scientific">Hyaloscypha bicolor E</name>
    <dbReference type="NCBI Taxonomy" id="1095630"/>
    <lineage>
        <taxon>Eukaryota</taxon>
        <taxon>Fungi</taxon>
        <taxon>Dikarya</taxon>
        <taxon>Ascomycota</taxon>
        <taxon>Pezizomycotina</taxon>
        <taxon>Leotiomycetes</taxon>
        <taxon>Helotiales</taxon>
        <taxon>Hyaloscyphaceae</taxon>
        <taxon>Hyaloscypha</taxon>
        <taxon>Hyaloscypha bicolor</taxon>
    </lineage>
</organism>
<proteinExistence type="predicted"/>
<reference evidence="1 2" key="1">
    <citation type="submission" date="2016-04" db="EMBL/GenBank/DDBJ databases">
        <title>A degradative enzymes factory behind the ericoid mycorrhizal symbiosis.</title>
        <authorList>
            <consortium name="DOE Joint Genome Institute"/>
            <person name="Martino E."/>
            <person name="Morin E."/>
            <person name="Grelet G."/>
            <person name="Kuo A."/>
            <person name="Kohler A."/>
            <person name="Daghino S."/>
            <person name="Barry K."/>
            <person name="Choi C."/>
            <person name="Cichocki N."/>
            <person name="Clum A."/>
            <person name="Copeland A."/>
            <person name="Hainaut M."/>
            <person name="Haridas S."/>
            <person name="Labutti K."/>
            <person name="Lindquist E."/>
            <person name="Lipzen A."/>
            <person name="Khouja H.-R."/>
            <person name="Murat C."/>
            <person name="Ohm R."/>
            <person name="Olson A."/>
            <person name="Spatafora J."/>
            <person name="Veneault-Fourrey C."/>
            <person name="Henrissat B."/>
            <person name="Grigoriev I."/>
            <person name="Martin F."/>
            <person name="Perotto S."/>
        </authorList>
    </citation>
    <scope>NUCLEOTIDE SEQUENCE [LARGE SCALE GENOMIC DNA]</scope>
    <source>
        <strain evidence="1 2">E</strain>
    </source>
</reference>
<evidence type="ECO:0000313" key="1">
    <source>
        <dbReference type="EMBL" id="PMD50341.1"/>
    </source>
</evidence>
<dbReference type="Proteomes" id="UP000235371">
    <property type="component" value="Unassembled WGS sequence"/>
</dbReference>
<dbReference type="AlphaFoldDB" id="A0A2J6SHV2"/>
<protein>
    <submittedName>
        <fullName evidence="1">Uncharacterized protein</fullName>
    </submittedName>
</protein>
<sequence>MADFRGKCRARAKFLFNSKFDSSSIFICINRGDRCDSSDKAFVTKRLTQTLTQLEPVLIGIRYSFSSKAQIKDHISKNNILELYTDASLILRHVDAIFSNTESVECAKAIPASAGLPGIYAHGCFDRIPVVDMPPLARQIESCLIIFAKKMNLS</sequence>
<dbReference type="EMBL" id="KZ613913">
    <property type="protein sequence ID" value="PMD50341.1"/>
    <property type="molecule type" value="Genomic_DNA"/>
</dbReference>